<comment type="caution">
    <text evidence="2">The sequence shown here is derived from an EMBL/GenBank/DDBJ whole genome shotgun (WGS) entry which is preliminary data.</text>
</comment>
<keyword evidence="3" id="KW-1185">Reference proteome</keyword>
<feature type="region of interest" description="Disordered" evidence="1">
    <location>
        <begin position="1"/>
        <end position="24"/>
    </location>
</feature>
<accession>A0ABV9TGU0</accession>
<protein>
    <submittedName>
        <fullName evidence="2">Acetyltransferase (Isoleucine patch superfamily)</fullName>
    </submittedName>
</protein>
<reference evidence="3" key="1">
    <citation type="journal article" date="2019" name="Int. J. Syst. Evol. Microbiol.">
        <title>The Global Catalogue of Microorganisms (GCM) 10K type strain sequencing project: providing services to taxonomists for standard genome sequencing and annotation.</title>
        <authorList>
            <consortium name="The Broad Institute Genomics Platform"/>
            <consortium name="The Broad Institute Genome Sequencing Center for Infectious Disease"/>
            <person name="Wu L."/>
            <person name="Ma J."/>
        </authorList>
    </citation>
    <scope>NUCLEOTIDE SEQUENCE [LARGE SCALE GENOMIC DNA]</scope>
    <source>
        <strain evidence="3">CGMCC 4.6946</strain>
    </source>
</reference>
<evidence type="ECO:0000256" key="1">
    <source>
        <dbReference type="SAM" id="MobiDB-lite"/>
    </source>
</evidence>
<evidence type="ECO:0000313" key="2">
    <source>
        <dbReference type="EMBL" id="MFC4902809.1"/>
    </source>
</evidence>
<name>A0ABV9TGU0_9MICC</name>
<dbReference type="RefSeq" id="WP_238985948.1">
    <property type="nucleotide sequence ID" value="NZ_JARAMH010000001.1"/>
</dbReference>
<dbReference type="InterPro" id="IPR011004">
    <property type="entry name" value="Trimer_LpxA-like_sf"/>
</dbReference>
<dbReference type="EMBL" id="JBHSIW010000007">
    <property type="protein sequence ID" value="MFC4902809.1"/>
    <property type="molecule type" value="Genomic_DNA"/>
</dbReference>
<dbReference type="Proteomes" id="UP001595797">
    <property type="component" value="Unassembled WGS sequence"/>
</dbReference>
<proteinExistence type="predicted"/>
<gene>
    <name evidence="2" type="ORF">ACFPCS_04430</name>
</gene>
<dbReference type="SUPFAM" id="SSF51161">
    <property type="entry name" value="Trimeric LpxA-like enzymes"/>
    <property type="match status" value="1"/>
</dbReference>
<evidence type="ECO:0000313" key="3">
    <source>
        <dbReference type="Proteomes" id="UP001595797"/>
    </source>
</evidence>
<sequence>MRRRTSQEALRITGELDGGHREPARVRELSTQLTGKSIDESVTVFPLFHADLGKNITLGTRVFIISGCTFQDQGGAVIGDDCLIGGTARCWPRSTTTSFSAAGRTCTRRPS</sequence>
<dbReference type="Gene3D" id="2.160.10.10">
    <property type="entry name" value="Hexapeptide repeat proteins"/>
    <property type="match status" value="1"/>
</dbReference>
<organism evidence="2 3">
    <name type="scientific">Kocuria oceani</name>
    <dbReference type="NCBI Taxonomy" id="988827"/>
    <lineage>
        <taxon>Bacteria</taxon>
        <taxon>Bacillati</taxon>
        <taxon>Actinomycetota</taxon>
        <taxon>Actinomycetes</taxon>
        <taxon>Micrococcales</taxon>
        <taxon>Micrococcaceae</taxon>
        <taxon>Kocuria</taxon>
    </lineage>
</organism>